<dbReference type="GO" id="GO:0004499">
    <property type="term" value="F:N,N-dimethylaniline monooxygenase activity"/>
    <property type="evidence" value="ECO:0007669"/>
    <property type="project" value="InterPro"/>
</dbReference>
<keyword evidence="2" id="KW-0285">Flavoprotein</keyword>
<protein>
    <submittedName>
        <fullName evidence="5">Uncharacterized protein</fullName>
    </submittedName>
</protein>
<dbReference type="EMBL" id="CAJOBC010070577">
    <property type="protein sequence ID" value="CAF4241217.1"/>
    <property type="molecule type" value="Genomic_DNA"/>
</dbReference>
<keyword evidence="7" id="KW-1185">Reference proteome</keyword>
<dbReference type="InterPro" id="IPR020946">
    <property type="entry name" value="Flavin_mOase-like"/>
</dbReference>
<organism evidence="5 7">
    <name type="scientific">Didymodactylos carnosus</name>
    <dbReference type="NCBI Taxonomy" id="1234261"/>
    <lineage>
        <taxon>Eukaryota</taxon>
        <taxon>Metazoa</taxon>
        <taxon>Spiralia</taxon>
        <taxon>Gnathifera</taxon>
        <taxon>Rotifera</taxon>
        <taxon>Eurotatoria</taxon>
        <taxon>Bdelloidea</taxon>
        <taxon>Philodinida</taxon>
        <taxon>Philodinidae</taxon>
        <taxon>Didymodactylos</taxon>
    </lineage>
</organism>
<dbReference type="GO" id="GO:0050660">
    <property type="term" value="F:flavin adenine dinucleotide binding"/>
    <property type="evidence" value="ECO:0007669"/>
    <property type="project" value="InterPro"/>
</dbReference>
<feature type="non-terminal residue" evidence="5">
    <location>
        <position position="1"/>
    </location>
</feature>
<evidence type="ECO:0000313" key="5">
    <source>
        <dbReference type="EMBL" id="CAF1362013.1"/>
    </source>
</evidence>
<evidence type="ECO:0000256" key="1">
    <source>
        <dbReference type="ARBA" id="ARBA00009183"/>
    </source>
</evidence>
<reference evidence="5" key="1">
    <citation type="submission" date="2021-02" db="EMBL/GenBank/DDBJ databases">
        <authorList>
            <person name="Nowell W R."/>
        </authorList>
    </citation>
    <scope>NUCLEOTIDE SEQUENCE</scope>
</reference>
<name>A0A815I0I9_9BILA</name>
<proteinExistence type="inferred from homology"/>
<evidence type="ECO:0000256" key="4">
    <source>
        <dbReference type="ARBA" id="ARBA00023002"/>
    </source>
</evidence>
<dbReference type="GO" id="GO:0050661">
    <property type="term" value="F:NADP binding"/>
    <property type="evidence" value="ECO:0007669"/>
    <property type="project" value="InterPro"/>
</dbReference>
<dbReference type="OrthoDB" id="66881at2759"/>
<dbReference type="EMBL" id="CAJNOQ010015464">
    <property type="protein sequence ID" value="CAF1362013.1"/>
    <property type="molecule type" value="Genomic_DNA"/>
</dbReference>
<dbReference type="InterPro" id="IPR050346">
    <property type="entry name" value="FMO-like"/>
</dbReference>
<dbReference type="Pfam" id="PF00743">
    <property type="entry name" value="FMO-like"/>
    <property type="match status" value="1"/>
</dbReference>
<comment type="caution">
    <text evidence="5">The sequence shown here is derived from an EMBL/GenBank/DDBJ whole genome shotgun (WGS) entry which is preliminary data.</text>
</comment>
<dbReference type="Proteomes" id="UP000663829">
    <property type="component" value="Unassembled WGS sequence"/>
</dbReference>
<sequence length="290" mass="32955">MASCARTRVRGRHGSPTSDTQFGIIGCDTSGLVTLKELLAEGHDGYMVSSNVVTMFSDFFGLEQDKNDLLEKPRMWSFIEYSKYLNDYAEHFELKPYIKFQTCVQSVWKNVPTNKWNIKAKSVVDEKETVYTFDRIYNMYEIICSGTHQKRSMPSFNGQHLYKGTIKHLQDVTKFEDFTDKRLCIVESGEGGSDITLAVAKYGAKVYLSIRKDHGFILPRYPHGPFYPADLGTTRAIHSIPRAQICDWCNSNLTALNPTKCAWMSGSNSSNTADTFQFKLRDGSLIQRSQ</sequence>
<dbReference type="Proteomes" id="UP000681722">
    <property type="component" value="Unassembled WGS sequence"/>
</dbReference>
<evidence type="ECO:0000313" key="7">
    <source>
        <dbReference type="Proteomes" id="UP000663829"/>
    </source>
</evidence>
<gene>
    <name evidence="5" type="ORF">GPM918_LOCUS31431</name>
    <name evidence="6" type="ORF">SRO942_LOCUS32075</name>
</gene>
<dbReference type="Gene3D" id="3.50.50.60">
    <property type="entry name" value="FAD/NAD(P)-binding domain"/>
    <property type="match status" value="2"/>
</dbReference>
<dbReference type="AlphaFoldDB" id="A0A815I0I9"/>
<dbReference type="PANTHER" id="PTHR23023">
    <property type="entry name" value="DIMETHYLANILINE MONOOXYGENASE"/>
    <property type="match status" value="1"/>
</dbReference>
<comment type="similarity">
    <text evidence="1">Belongs to the FMO family.</text>
</comment>
<keyword evidence="3" id="KW-0274">FAD</keyword>
<keyword evidence="4" id="KW-0560">Oxidoreductase</keyword>
<dbReference type="InterPro" id="IPR036188">
    <property type="entry name" value="FAD/NAD-bd_sf"/>
</dbReference>
<evidence type="ECO:0000313" key="6">
    <source>
        <dbReference type="EMBL" id="CAF4241217.1"/>
    </source>
</evidence>
<dbReference type="SUPFAM" id="SSF51905">
    <property type="entry name" value="FAD/NAD(P)-binding domain"/>
    <property type="match status" value="1"/>
</dbReference>
<accession>A0A815I0I9</accession>
<evidence type="ECO:0000256" key="2">
    <source>
        <dbReference type="ARBA" id="ARBA00022630"/>
    </source>
</evidence>
<evidence type="ECO:0000256" key="3">
    <source>
        <dbReference type="ARBA" id="ARBA00022827"/>
    </source>
</evidence>